<comment type="similarity">
    <text evidence="7">Belongs to the glycosyltransferase 87 family.</text>
</comment>
<keyword evidence="2" id="KW-1003">Cell membrane</keyword>
<evidence type="ECO:0000256" key="2">
    <source>
        <dbReference type="ARBA" id="ARBA00022475"/>
    </source>
</evidence>
<evidence type="ECO:0000256" key="5">
    <source>
        <dbReference type="ARBA" id="ARBA00022989"/>
    </source>
</evidence>
<evidence type="ECO:0000313" key="9">
    <source>
        <dbReference type="EMBL" id="GCD36844.1"/>
    </source>
</evidence>
<feature type="transmembrane region" description="Helical" evidence="8">
    <location>
        <begin position="195"/>
        <end position="218"/>
    </location>
</feature>
<name>A0A7U9KWU3_9ACTN</name>
<feature type="transmembrane region" description="Helical" evidence="8">
    <location>
        <begin position="169"/>
        <end position="188"/>
    </location>
</feature>
<keyword evidence="3" id="KW-0808">Transferase</keyword>
<dbReference type="GO" id="GO:0016758">
    <property type="term" value="F:hexosyltransferase activity"/>
    <property type="evidence" value="ECO:0007669"/>
    <property type="project" value="InterPro"/>
</dbReference>
<dbReference type="Pfam" id="PF09594">
    <property type="entry name" value="GT87"/>
    <property type="match status" value="1"/>
</dbReference>
<dbReference type="InterPro" id="IPR018584">
    <property type="entry name" value="GT87"/>
</dbReference>
<comment type="caution">
    <text evidence="9">The sequence shown here is derived from an EMBL/GenBank/DDBJ whole genome shotgun (WGS) entry which is preliminary data.</text>
</comment>
<evidence type="ECO:0000256" key="7">
    <source>
        <dbReference type="ARBA" id="ARBA00024033"/>
    </source>
</evidence>
<proteinExistence type="inferred from homology"/>
<dbReference type="AlphaFoldDB" id="A0A7U9KWU3"/>
<dbReference type="EMBL" id="BHZC01000001">
    <property type="protein sequence ID" value="GCD36844.1"/>
    <property type="molecule type" value="Genomic_DNA"/>
</dbReference>
<organism evidence="9 10">
    <name type="scientific">Streptomyces chrestomyceticus JCM 4735</name>
    <dbReference type="NCBI Taxonomy" id="1306181"/>
    <lineage>
        <taxon>Bacteria</taxon>
        <taxon>Bacillati</taxon>
        <taxon>Actinomycetota</taxon>
        <taxon>Actinomycetes</taxon>
        <taxon>Kitasatosporales</taxon>
        <taxon>Streptomycetaceae</taxon>
        <taxon>Streptomyces</taxon>
    </lineage>
</organism>
<gene>
    <name evidence="9" type="ORF">OEIGOIKO_04625</name>
</gene>
<comment type="subcellular location">
    <subcellularLocation>
        <location evidence="1">Cell membrane</location>
        <topology evidence="1">Multi-pass membrane protein</topology>
    </subcellularLocation>
</comment>
<dbReference type="GO" id="GO:0005886">
    <property type="term" value="C:plasma membrane"/>
    <property type="evidence" value="ECO:0007669"/>
    <property type="project" value="UniProtKB-SubCell"/>
</dbReference>
<reference evidence="9 10" key="1">
    <citation type="submission" date="2018-11" db="EMBL/GenBank/DDBJ databases">
        <title>Whole genome sequence of Streptomyces chrestomyceticus NBRC 13444(T).</title>
        <authorList>
            <person name="Komaki H."/>
            <person name="Tamura T."/>
        </authorList>
    </citation>
    <scope>NUCLEOTIDE SEQUENCE [LARGE SCALE GENOMIC DNA]</scope>
    <source>
        <strain evidence="9 10">NBRC 13444</strain>
    </source>
</reference>
<evidence type="ECO:0000313" key="10">
    <source>
        <dbReference type="Proteomes" id="UP000287830"/>
    </source>
</evidence>
<keyword evidence="6 8" id="KW-0472">Membrane</keyword>
<evidence type="ECO:0000256" key="6">
    <source>
        <dbReference type="ARBA" id="ARBA00023136"/>
    </source>
</evidence>
<evidence type="ECO:0000256" key="4">
    <source>
        <dbReference type="ARBA" id="ARBA00022692"/>
    </source>
</evidence>
<keyword evidence="4 8" id="KW-0812">Transmembrane</keyword>
<evidence type="ECO:0000256" key="8">
    <source>
        <dbReference type="SAM" id="Phobius"/>
    </source>
</evidence>
<accession>A0A7U9KWU3</accession>
<dbReference type="Proteomes" id="UP000287830">
    <property type="component" value="Unassembled WGS sequence"/>
</dbReference>
<keyword evidence="5 8" id="KW-1133">Transmembrane helix</keyword>
<protein>
    <submittedName>
        <fullName evidence="9">Membrane protein</fullName>
    </submittedName>
</protein>
<feature type="transmembrane region" description="Helical" evidence="8">
    <location>
        <begin position="120"/>
        <end position="138"/>
    </location>
</feature>
<feature type="transmembrane region" description="Helical" evidence="8">
    <location>
        <begin position="224"/>
        <end position="243"/>
    </location>
</feature>
<sequence length="430" mass="45941">MVGPWGRLLDGRMSAEKTGLAGAGEVRDAVRPADPPVVGWLLGRAPWPLWGVAAVLMGAVIFHVQRHSPTVGMDNDFVVKAARALLAGDAPYADKRFLYLPSAVPAAVPEALLSAGKLRLLVPVAGVGLVLLGWLASLRIFRIPVRSRLAALGVVALAFFEPFRNVVNIGNWTLASVVALPLMLLLALRSRWIAAGAVLGLALAVKPMLAPLLLLLVLARRWRAFAVAVAVPVAASVLAALVMPRPGMFFTRTLPFLLHGQDSFARPFDASPGMILTRLGVPETAAYGVAAVAAVAGTGCAWLRWRRGDPGAQRLVETAAMLMLAAFLVSRPSFDHYLLVVLPPLVASVVLPGSAARTVWFWVALVPQISGLPWPHLEGLHRRAFKDTVMLCTVAAAVAWTCVRPRMLRAVTIMSVGPESADRTPVRDVF</sequence>
<evidence type="ECO:0000256" key="1">
    <source>
        <dbReference type="ARBA" id="ARBA00004651"/>
    </source>
</evidence>
<evidence type="ECO:0000256" key="3">
    <source>
        <dbReference type="ARBA" id="ARBA00022679"/>
    </source>
</evidence>